<name>A0A919QXI2_9ACTN</name>
<proteinExistence type="predicted"/>
<organism evidence="1 2">
    <name type="scientific">Sphaerisporangium rufum</name>
    <dbReference type="NCBI Taxonomy" id="1381558"/>
    <lineage>
        <taxon>Bacteria</taxon>
        <taxon>Bacillati</taxon>
        <taxon>Actinomycetota</taxon>
        <taxon>Actinomycetes</taxon>
        <taxon>Streptosporangiales</taxon>
        <taxon>Streptosporangiaceae</taxon>
        <taxon>Sphaerisporangium</taxon>
    </lineage>
</organism>
<dbReference type="Proteomes" id="UP000655287">
    <property type="component" value="Unassembled WGS sequence"/>
</dbReference>
<evidence type="ECO:0000313" key="1">
    <source>
        <dbReference type="EMBL" id="GII75782.1"/>
    </source>
</evidence>
<reference evidence="1" key="1">
    <citation type="submission" date="2021-01" db="EMBL/GenBank/DDBJ databases">
        <title>Whole genome shotgun sequence of Sphaerisporangium rufum NBRC 109079.</title>
        <authorList>
            <person name="Komaki H."/>
            <person name="Tamura T."/>
        </authorList>
    </citation>
    <scope>NUCLEOTIDE SEQUENCE</scope>
    <source>
        <strain evidence="1">NBRC 109079</strain>
    </source>
</reference>
<dbReference type="Pfam" id="PF21863">
    <property type="entry name" value="HTH_67"/>
    <property type="match status" value="1"/>
</dbReference>
<comment type="caution">
    <text evidence="1">The sequence shown here is derived from an EMBL/GenBank/DDBJ whole genome shotgun (WGS) entry which is preliminary data.</text>
</comment>
<evidence type="ECO:0000313" key="2">
    <source>
        <dbReference type="Proteomes" id="UP000655287"/>
    </source>
</evidence>
<gene>
    <name evidence="1" type="ORF">Sru01_07640</name>
</gene>
<dbReference type="EMBL" id="BOOU01000012">
    <property type="protein sequence ID" value="GII75782.1"/>
    <property type="molecule type" value="Genomic_DNA"/>
</dbReference>
<protein>
    <recommendedName>
        <fullName evidence="3">SalK</fullName>
    </recommendedName>
</protein>
<dbReference type="NCBIfam" id="NF047719">
    <property type="entry name" value="SCO6745_fam_HTH"/>
    <property type="match status" value="1"/>
</dbReference>
<dbReference type="AlphaFoldDB" id="A0A919QXI2"/>
<sequence>MGEDPGFARRMWHQLEPVHAPFWYGPEMLKEAADLGFPVHSRWPSYFAWRAAPLGEASAALVSAAFYSFSPRMVAEHIPAAWAVAPARRVLAGRLRAVDRMYRTMLGDRITDPGLAEAARLARAAAEAAGTAGRPLAAANAALPWPDEPHLALWQAIGVLREHRGDGHIAALLTAELDPCEALVSFAAVGAAPQETFASRGWTAEEWAAARDRLAARGLLDAAGAATERGRALREEVERRTDDLAYGPWRALGTERAERLAELVMPLLVAALESGVLPTANTLGIGRIPAPAR</sequence>
<evidence type="ECO:0008006" key="3">
    <source>
        <dbReference type="Google" id="ProtNLM"/>
    </source>
</evidence>
<keyword evidence="2" id="KW-1185">Reference proteome</keyword>
<accession>A0A919QXI2</accession>
<dbReference type="InterPro" id="IPR054058">
    <property type="entry name" value="HTH_67"/>
</dbReference>